<dbReference type="InterPro" id="IPR016152">
    <property type="entry name" value="PTrfase/Anion_transptr"/>
</dbReference>
<keyword evidence="4" id="KW-0597">Phosphoprotein</keyword>
<dbReference type="RefSeq" id="WP_129722774.1">
    <property type="nucleotide sequence ID" value="NZ_CP101808.1"/>
</dbReference>
<evidence type="ECO:0000256" key="4">
    <source>
        <dbReference type="ARBA" id="ARBA00022553"/>
    </source>
</evidence>
<keyword evidence="5" id="KW-0808">Transferase</keyword>
<gene>
    <name evidence="12" type="ORF">NPA09_03455</name>
</gene>
<evidence type="ECO:0000256" key="10">
    <source>
        <dbReference type="ARBA" id="ARBA00042072"/>
    </source>
</evidence>
<keyword evidence="3" id="KW-0963">Cytoplasm</keyword>
<keyword evidence="2" id="KW-0813">Transport</keyword>
<comment type="subcellular location">
    <subcellularLocation>
        <location evidence="1">Cytoplasm</location>
    </subcellularLocation>
</comment>
<reference evidence="12" key="1">
    <citation type="submission" date="2022-07" db="EMBL/GenBank/DDBJ databases">
        <title>Complete genome of Mycoplasma equigenitalium type strain T37.</title>
        <authorList>
            <person name="Spergser J."/>
        </authorList>
    </citation>
    <scope>NUCLEOTIDE SEQUENCE</scope>
    <source>
        <strain evidence="12">T37</strain>
    </source>
</reference>
<evidence type="ECO:0000256" key="6">
    <source>
        <dbReference type="ARBA" id="ARBA00022683"/>
    </source>
</evidence>
<dbReference type="PANTHER" id="PTHR36203">
    <property type="entry name" value="ASCORBATE-SPECIFIC PTS SYSTEM EIIA COMPONENT"/>
    <property type="match status" value="1"/>
</dbReference>
<evidence type="ECO:0000256" key="1">
    <source>
        <dbReference type="ARBA" id="ARBA00004496"/>
    </source>
</evidence>
<evidence type="ECO:0000256" key="9">
    <source>
        <dbReference type="ARBA" id="ARBA00041175"/>
    </source>
</evidence>
<evidence type="ECO:0000313" key="13">
    <source>
        <dbReference type="Proteomes" id="UP001059576"/>
    </source>
</evidence>
<sequence length="149" mass="16895">MKLFDKKMMEYRNDLSDWKDVVCAGVDLLVKNKYATKELADAVFESTEQYGAYYVLEKGLALVHAKPGPYALKPGTSTLILDRYVKFNNQDDKEAKIIITLSAIDSTSHISIIQEFGEYFTDENFKKQALACESLQSFVKLLDNYKGGE</sequence>
<dbReference type="Proteomes" id="UP001059576">
    <property type="component" value="Chromosome"/>
</dbReference>
<evidence type="ECO:0000256" key="7">
    <source>
        <dbReference type="ARBA" id="ARBA00022777"/>
    </source>
</evidence>
<dbReference type="EMBL" id="CP101808">
    <property type="protein sequence ID" value="UUD36929.1"/>
    <property type="molecule type" value="Genomic_DNA"/>
</dbReference>
<dbReference type="PROSITE" id="PS51094">
    <property type="entry name" value="PTS_EIIA_TYPE_2"/>
    <property type="match status" value="1"/>
</dbReference>
<accession>A0ABY5J104</accession>
<comment type="function">
    <text evidence="8">The phosphoenolpyruvate-dependent sugar phosphotransferase system (sugar PTS), a major carbohydrate active transport system, catalyzes the phosphorylation of incoming sugar substrates concomitantly with their translocation across the cell membrane. The enzyme II UlaABC PTS system is involved in ascorbate transport.</text>
</comment>
<keyword evidence="13" id="KW-1185">Reference proteome</keyword>
<dbReference type="InterPro" id="IPR002178">
    <property type="entry name" value="PTS_EIIA_type-2_dom"/>
</dbReference>
<keyword evidence="6" id="KW-0598">Phosphotransferase system</keyword>
<evidence type="ECO:0000256" key="3">
    <source>
        <dbReference type="ARBA" id="ARBA00022490"/>
    </source>
</evidence>
<keyword evidence="12" id="KW-0762">Sugar transport</keyword>
<evidence type="ECO:0000313" key="12">
    <source>
        <dbReference type="EMBL" id="UUD36929.1"/>
    </source>
</evidence>
<organism evidence="12 13">
    <name type="scientific">Mycoplasmopsis equigenitalium</name>
    <dbReference type="NCBI Taxonomy" id="114883"/>
    <lineage>
        <taxon>Bacteria</taxon>
        <taxon>Bacillati</taxon>
        <taxon>Mycoplasmatota</taxon>
        <taxon>Mycoplasmoidales</taxon>
        <taxon>Metamycoplasmataceae</taxon>
        <taxon>Mycoplasmopsis</taxon>
    </lineage>
</organism>
<evidence type="ECO:0000259" key="11">
    <source>
        <dbReference type="PROSITE" id="PS51094"/>
    </source>
</evidence>
<evidence type="ECO:0000256" key="5">
    <source>
        <dbReference type="ARBA" id="ARBA00022679"/>
    </source>
</evidence>
<evidence type="ECO:0000256" key="2">
    <source>
        <dbReference type="ARBA" id="ARBA00022448"/>
    </source>
</evidence>
<protein>
    <recommendedName>
        <fullName evidence="9">Ascorbate-specific PTS system EIIA component</fullName>
    </recommendedName>
    <alternativeName>
        <fullName evidence="10">Ascorbate-specific phosphotransferase enzyme IIA component</fullName>
    </alternativeName>
</protein>
<evidence type="ECO:0000256" key="8">
    <source>
        <dbReference type="ARBA" id="ARBA00037387"/>
    </source>
</evidence>
<dbReference type="SUPFAM" id="SSF55804">
    <property type="entry name" value="Phoshotransferase/anion transport protein"/>
    <property type="match status" value="1"/>
</dbReference>
<feature type="domain" description="PTS EIIA type-2" evidence="11">
    <location>
        <begin position="2"/>
        <end position="145"/>
    </location>
</feature>
<keyword evidence="7" id="KW-0418">Kinase</keyword>
<dbReference type="InterPro" id="IPR051351">
    <property type="entry name" value="Ascorbate-PTS_EIIA_comp"/>
</dbReference>
<dbReference type="Pfam" id="PF00359">
    <property type="entry name" value="PTS_EIIA_2"/>
    <property type="match status" value="1"/>
</dbReference>
<name>A0ABY5J104_9BACT</name>
<dbReference type="Gene3D" id="3.40.930.10">
    <property type="entry name" value="Mannitol-specific EII, Chain A"/>
    <property type="match status" value="1"/>
</dbReference>
<dbReference type="PANTHER" id="PTHR36203:SF1">
    <property type="entry name" value="ASCORBATE-SPECIFIC PTS SYSTEM EIIA COMPONENT"/>
    <property type="match status" value="1"/>
</dbReference>
<proteinExistence type="predicted"/>